<evidence type="ECO:0000313" key="1">
    <source>
        <dbReference type="EMBL" id="KUM50490.1"/>
    </source>
</evidence>
<comment type="caution">
    <text evidence="1">The sequence shown here is derived from an EMBL/GenBank/DDBJ whole genome shotgun (WGS) entry which is preliminary data.</text>
</comment>
<organism evidence="1">
    <name type="scientific">Picea glauca</name>
    <name type="common">White spruce</name>
    <name type="synonym">Pinus glauca</name>
    <dbReference type="NCBI Taxonomy" id="3330"/>
    <lineage>
        <taxon>Eukaryota</taxon>
        <taxon>Viridiplantae</taxon>
        <taxon>Streptophyta</taxon>
        <taxon>Embryophyta</taxon>
        <taxon>Tracheophyta</taxon>
        <taxon>Spermatophyta</taxon>
        <taxon>Pinopsida</taxon>
        <taxon>Pinidae</taxon>
        <taxon>Conifers I</taxon>
        <taxon>Pinales</taxon>
        <taxon>Pinaceae</taxon>
        <taxon>Picea</taxon>
    </lineage>
</organism>
<dbReference type="EMBL" id="LKAM01000001">
    <property type="protein sequence ID" value="KUM50490.1"/>
    <property type="molecule type" value="Genomic_DNA"/>
</dbReference>
<proteinExistence type="predicted"/>
<reference evidence="1" key="1">
    <citation type="journal article" date="2015" name="Genome Biol. Evol.">
        <title>Organellar Genomes of White Spruce (Picea glauca): Assembly and Annotation.</title>
        <authorList>
            <person name="Jackman S.D."/>
            <person name="Warren R.L."/>
            <person name="Gibb E.A."/>
            <person name="Vandervalk B.P."/>
            <person name="Mohamadi H."/>
            <person name="Chu J."/>
            <person name="Raymond A."/>
            <person name="Pleasance S."/>
            <person name="Coope R."/>
            <person name="Wildung M.R."/>
            <person name="Ritland C.E."/>
            <person name="Bousquet J."/>
            <person name="Jones S.J."/>
            <person name="Bohlmann J."/>
            <person name="Birol I."/>
        </authorList>
    </citation>
    <scope>NUCLEOTIDE SEQUENCE [LARGE SCALE GENOMIC DNA]</scope>
    <source>
        <tissue evidence="1">Flushing bud</tissue>
    </source>
</reference>
<geneLocation type="mitochondrion" evidence="1"/>
<name>A0A101M455_PICGL</name>
<keyword evidence="1" id="KW-0496">Mitochondrion</keyword>
<dbReference type="AlphaFoldDB" id="A0A101M455"/>
<gene>
    <name evidence="1" type="ORF">ABT39_MTgene333</name>
</gene>
<accession>A0A101M455</accession>
<sequence>MSKWHKFCQLRSIVIEFSIAKRRLSLNCPGYRSIYVAVTNSEHEFCSNLLVCMYPFPRNYR</sequence>
<protein>
    <submittedName>
        <fullName evidence="1">Uncharacterized protein</fullName>
    </submittedName>
</protein>